<keyword evidence="1" id="KW-0732">Signal</keyword>
<dbReference type="STRING" id="1365950.SAMN05428963_11394"/>
<evidence type="ECO:0000256" key="1">
    <source>
        <dbReference type="SAM" id="SignalP"/>
    </source>
</evidence>
<dbReference type="Gene3D" id="1.20.5.340">
    <property type="match status" value="1"/>
</dbReference>
<sequence length="855" mass="90507">MAIIAAAVAAIATAAGASASFAAFIGQAAVAAVGIGLSLAGSAFAKKPKAQGTGGTKLEVQYGGTVGRQIAVGLVATAGQDIYSNTYDGKSNKRLQKVYVLSDSRITSVKRVAINGYWYVLSTTDITAEGAAVIATGSEDAAVGHLRIKVYDGTQTAADPNLVAKSNPAGRWTAAHVGYGVAYAVVTAKWDDDDMSAVPQLLFEIEGAPLYDPRKDSSVGGSGAHRWNDPSTWEYTENPIIQVYAYERGFWIGDQLIIGKGMPASDLPVAAWMAAANVCDETVDGSQRYRSGYIYEAGDGITHQDNLEPVLNAAAAMLIERVDGDYPMVGANQPVVATLTDADLIVDAPRKFQAKRSRTSLINAVWGSYNNPSDLWSQASFEPQVSDTALAADREWHGISIDWKAVDNEGQAIRLGDIALRENRYQASATITVRPRWVVLEVGDWISWASARYGTRTYRVVGRSLAPLNAQGARNVTLTLQEIGNGVYDSSVVIPERTPRVGQEPPQYVSTLPGFGALPTTVTSEDGRTYPALYAYWTLIDDVTVDSVVIRYWAAADDSQMITKVIQIDQSAPQTDAILAEGVLPRTDYEIEGTVAASPPRGVTWAGPVTVTTGDEELSVRLIDLKEDVQEVLTYGQQNFYALQSLIEGLASSVALTNATVVAEALAQNDRGWQLSAQIIEERTTRASEDEALATRTDAVQATVTDLSGQVQGQATALNSLSSSVSTLNGTVSAQASALTGVQAAVGDATADGLIRFEAVAAPAGVSARLSIQVRASTASGYANSGIYLDAMGDGGSRIVNMANQFIVTDGANAYLPLVYEGGVLKLNVAQFYTLQSGNGKLVIDGTNGTISIYD</sequence>
<evidence type="ECO:0000313" key="2">
    <source>
        <dbReference type="EMBL" id="SKA30978.1"/>
    </source>
</evidence>
<evidence type="ECO:0000313" key="3">
    <source>
        <dbReference type="Proteomes" id="UP000190135"/>
    </source>
</evidence>
<dbReference type="OrthoDB" id="7822067at2"/>
<dbReference type="EMBL" id="FUXL01000013">
    <property type="protein sequence ID" value="SKA30978.1"/>
    <property type="molecule type" value="Genomic_DNA"/>
</dbReference>
<feature type="chain" id="PRO_5012007066" evidence="1">
    <location>
        <begin position="23"/>
        <end position="855"/>
    </location>
</feature>
<dbReference type="RefSeq" id="WP_078709590.1">
    <property type="nucleotide sequence ID" value="NZ_FUXL01000013.1"/>
</dbReference>
<name>A0A1T4SSX4_9HYPH</name>
<organism evidence="2 3">
    <name type="scientific">Consotaella salsifontis</name>
    <dbReference type="NCBI Taxonomy" id="1365950"/>
    <lineage>
        <taxon>Bacteria</taxon>
        <taxon>Pseudomonadati</taxon>
        <taxon>Pseudomonadota</taxon>
        <taxon>Alphaproteobacteria</taxon>
        <taxon>Hyphomicrobiales</taxon>
        <taxon>Aurantimonadaceae</taxon>
        <taxon>Consotaella</taxon>
    </lineage>
</organism>
<gene>
    <name evidence="2" type="ORF">SAMN05428963_11394</name>
</gene>
<proteinExistence type="predicted"/>
<dbReference type="AlphaFoldDB" id="A0A1T4SSX4"/>
<protein>
    <submittedName>
        <fullName evidence="2">Putative phage tail protein</fullName>
    </submittedName>
</protein>
<accession>A0A1T4SSX4</accession>
<dbReference type="Proteomes" id="UP000190135">
    <property type="component" value="Unassembled WGS sequence"/>
</dbReference>
<feature type="signal peptide" evidence="1">
    <location>
        <begin position="1"/>
        <end position="22"/>
    </location>
</feature>
<keyword evidence="3" id="KW-1185">Reference proteome</keyword>
<reference evidence="2 3" key="1">
    <citation type="submission" date="2017-02" db="EMBL/GenBank/DDBJ databases">
        <authorList>
            <person name="Peterson S.W."/>
        </authorList>
    </citation>
    <scope>NUCLEOTIDE SEQUENCE [LARGE SCALE GENOMIC DNA]</scope>
    <source>
        <strain evidence="2 3">USBA 369</strain>
    </source>
</reference>